<dbReference type="OrthoDB" id="9805017at2"/>
<dbReference type="NCBIfam" id="TIGR04183">
    <property type="entry name" value="Por_Secre_tail"/>
    <property type="match status" value="1"/>
</dbReference>
<gene>
    <name evidence="4" type="ORF">DDV96_07385</name>
</gene>
<dbReference type="Pfam" id="PF18962">
    <property type="entry name" value="Por_Secre_tail"/>
    <property type="match status" value="1"/>
</dbReference>
<dbReference type="Gene3D" id="2.80.10.50">
    <property type="match status" value="3"/>
</dbReference>
<evidence type="ECO:0000259" key="3">
    <source>
        <dbReference type="Pfam" id="PF18962"/>
    </source>
</evidence>
<comment type="caution">
    <text evidence="4">The sequence shown here is derived from an EMBL/GenBank/DDBJ whole genome shotgun (WGS) entry which is preliminary data.</text>
</comment>
<accession>A0A2U0I2J8</accession>
<dbReference type="AlphaFoldDB" id="A0A2U0I2J8"/>
<dbReference type="InterPro" id="IPR026444">
    <property type="entry name" value="Secre_tail"/>
</dbReference>
<dbReference type="NCBIfam" id="TIGR02608">
    <property type="entry name" value="delta_60_rpt"/>
    <property type="match status" value="5"/>
</dbReference>
<feature type="chain" id="PRO_5015481626" description="Secretion system C-terminal sorting domain-containing protein" evidence="2">
    <location>
        <begin position="21"/>
        <end position="473"/>
    </location>
</feature>
<organism evidence="4 5">
    <name type="scientific">Marixanthomonas spongiae</name>
    <dbReference type="NCBI Taxonomy" id="2174845"/>
    <lineage>
        <taxon>Bacteria</taxon>
        <taxon>Pseudomonadati</taxon>
        <taxon>Bacteroidota</taxon>
        <taxon>Flavobacteriia</taxon>
        <taxon>Flavobacteriales</taxon>
        <taxon>Flavobacteriaceae</taxon>
        <taxon>Marixanthomonas</taxon>
    </lineage>
</organism>
<dbReference type="SUPFAM" id="SSF101898">
    <property type="entry name" value="NHL repeat"/>
    <property type="match status" value="1"/>
</dbReference>
<dbReference type="EMBL" id="QEHR01000004">
    <property type="protein sequence ID" value="PVW15220.1"/>
    <property type="molecule type" value="Genomic_DNA"/>
</dbReference>
<feature type="domain" description="Secretion system C-terminal sorting" evidence="3">
    <location>
        <begin position="407"/>
        <end position="467"/>
    </location>
</feature>
<dbReference type="InterPro" id="IPR013431">
    <property type="entry name" value="Delta_60_rpt"/>
</dbReference>
<keyword evidence="5" id="KW-1185">Reference proteome</keyword>
<dbReference type="RefSeq" id="WP_116694112.1">
    <property type="nucleotide sequence ID" value="NZ_QEHR01000004.1"/>
</dbReference>
<dbReference type="Pfam" id="PF17164">
    <property type="entry name" value="DUF5122"/>
    <property type="match status" value="2"/>
</dbReference>
<sequence length="473" mass="52104">MNKITLFFLLFLLNLGMVIAQDGSYDPSFGNNGVVYTDIDQQVEVFNAVAQSPSGKIAVAGESLGETDVISFIVMYLEDGTIDLSFADNGFLIDPITLEYKNIVFQSNGKLIAVYGGSGQTIIRLLPDGSLDTAFGTNGSIYVDGRFLQLDENDQIYVQENQNNSVILKRLLPNGDLDTAYGTNGLLTITPNNGGSVSGIKVTLLPSGNLFLNYDETAGGNAPSYIEKYHSNGELDTTFGTNGKIEIPIEEEFACSTRAFSDESVLVSCSYWDFDLMMMVYKLLKLSPEGNFDANFGTNGYIQGRSVELIQQNQRFITNSSSVDYEGGTNINFKRYYSNGTLDSSFQFEPAPETIEHTYKSMITNSGKLLVAANNMGLDPFQDILLFQYHNDPLGIPEEIKTRITVLPNPSNGVFYLKRQHAIHNSYTVSDINGRVLLAGTFRNTENQVDLSSFAAGMYFLKCAGNTFRLLKN</sequence>
<evidence type="ECO:0000256" key="1">
    <source>
        <dbReference type="ARBA" id="ARBA00022729"/>
    </source>
</evidence>
<evidence type="ECO:0000313" key="5">
    <source>
        <dbReference type="Proteomes" id="UP000245962"/>
    </source>
</evidence>
<feature type="signal peptide" evidence="2">
    <location>
        <begin position="1"/>
        <end position="20"/>
    </location>
</feature>
<name>A0A2U0I2J8_9FLAO</name>
<evidence type="ECO:0000313" key="4">
    <source>
        <dbReference type="EMBL" id="PVW15220.1"/>
    </source>
</evidence>
<keyword evidence="1 2" id="KW-0732">Signal</keyword>
<evidence type="ECO:0000256" key="2">
    <source>
        <dbReference type="SAM" id="SignalP"/>
    </source>
</evidence>
<reference evidence="4 5" key="1">
    <citation type="submission" date="2018-04" db="EMBL/GenBank/DDBJ databases">
        <title>Marixanthomonas spongiae HN-E44 sp. nov., isolated from a marine sponge.</title>
        <authorList>
            <person name="Luo L."/>
            <person name="Zhuang L."/>
        </authorList>
    </citation>
    <scope>NUCLEOTIDE SEQUENCE [LARGE SCALE GENOMIC DNA]</scope>
    <source>
        <strain evidence="4 5">HN-E44</strain>
    </source>
</reference>
<proteinExistence type="predicted"/>
<dbReference type="Proteomes" id="UP000245962">
    <property type="component" value="Unassembled WGS sequence"/>
</dbReference>
<protein>
    <recommendedName>
        <fullName evidence="3">Secretion system C-terminal sorting domain-containing protein</fullName>
    </recommendedName>
</protein>